<dbReference type="EMBL" id="KV925995">
    <property type="protein sequence ID" value="PIO35548.1"/>
    <property type="molecule type" value="Genomic_DNA"/>
</dbReference>
<gene>
    <name evidence="1" type="ORF">AB205_0181000</name>
</gene>
<accession>A0A2G9S5U5</accession>
<evidence type="ECO:0000313" key="1">
    <source>
        <dbReference type="EMBL" id="PIO35548.1"/>
    </source>
</evidence>
<name>A0A2G9S5U5_AQUCT</name>
<dbReference type="PROSITE" id="PS50092">
    <property type="entry name" value="TSP1"/>
    <property type="match status" value="1"/>
</dbReference>
<dbReference type="Gene3D" id="2.20.100.10">
    <property type="entry name" value="Thrombospondin type-1 (TSP1) repeat"/>
    <property type="match status" value="1"/>
</dbReference>
<organism evidence="1 2">
    <name type="scientific">Aquarana catesbeiana</name>
    <name type="common">American bullfrog</name>
    <name type="synonym">Rana catesbeiana</name>
    <dbReference type="NCBI Taxonomy" id="8400"/>
    <lineage>
        <taxon>Eukaryota</taxon>
        <taxon>Metazoa</taxon>
        <taxon>Chordata</taxon>
        <taxon>Craniata</taxon>
        <taxon>Vertebrata</taxon>
        <taxon>Euteleostomi</taxon>
        <taxon>Amphibia</taxon>
        <taxon>Batrachia</taxon>
        <taxon>Anura</taxon>
        <taxon>Neobatrachia</taxon>
        <taxon>Ranoidea</taxon>
        <taxon>Ranidae</taxon>
        <taxon>Aquarana</taxon>
    </lineage>
</organism>
<protein>
    <submittedName>
        <fullName evidence="1">Uncharacterized protein</fullName>
    </submittedName>
</protein>
<sequence>MCNTQEPCPIDGTWTNWEEWSECKRLSADLVKCKQRVALQHRKRQCVGARFEGKWCEGEARESRSCYNVDGCFCKLTDFIFFGPTGCMFCILLC</sequence>
<keyword evidence="2" id="KW-1185">Reference proteome</keyword>
<dbReference type="InterPro" id="IPR000884">
    <property type="entry name" value="TSP1_rpt"/>
</dbReference>
<dbReference type="SUPFAM" id="SSF82895">
    <property type="entry name" value="TSP-1 type 1 repeat"/>
    <property type="match status" value="1"/>
</dbReference>
<dbReference type="Proteomes" id="UP000228934">
    <property type="component" value="Unassembled WGS sequence"/>
</dbReference>
<dbReference type="OrthoDB" id="446173at2759"/>
<reference evidence="2" key="1">
    <citation type="journal article" date="2017" name="Nat. Commun.">
        <title>The North American bullfrog draft genome provides insight into hormonal regulation of long noncoding RNA.</title>
        <authorList>
            <person name="Hammond S.A."/>
            <person name="Warren R.L."/>
            <person name="Vandervalk B.P."/>
            <person name="Kucuk E."/>
            <person name="Khan H."/>
            <person name="Gibb E.A."/>
            <person name="Pandoh P."/>
            <person name="Kirk H."/>
            <person name="Zhao Y."/>
            <person name="Jones M."/>
            <person name="Mungall A.J."/>
            <person name="Coope R."/>
            <person name="Pleasance S."/>
            <person name="Moore R.A."/>
            <person name="Holt R.A."/>
            <person name="Round J.M."/>
            <person name="Ohora S."/>
            <person name="Walle B.V."/>
            <person name="Veldhoen N."/>
            <person name="Helbing C.C."/>
            <person name="Birol I."/>
        </authorList>
    </citation>
    <scope>NUCLEOTIDE SEQUENCE [LARGE SCALE GENOMIC DNA]</scope>
</reference>
<proteinExistence type="predicted"/>
<evidence type="ECO:0000313" key="2">
    <source>
        <dbReference type="Proteomes" id="UP000228934"/>
    </source>
</evidence>
<dbReference type="AlphaFoldDB" id="A0A2G9S5U5"/>
<dbReference type="PRINTS" id="PR01705">
    <property type="entry name" value="TSP1REPEAT"/>
</dbReference>
<dbReference type="InterPro" id="IPR036383">
    <property type="entry name" value="TSP1_rpt_sf"/>
</dbReference>
<feature type="non-terminal residue" evidence="1">
    <location>
        <position position="94"/>
    </location>
</feature>